<keyword evidence="8" id="KW-1185">Reference proteome</keyword>
<comment type="caution">
    <text evidence="7">The sequence shown here is derived from an EMBL/GenBank/DDBJ whole genome shotgun (WGS) entry which is preliminary data.</text>
</comment>
<keyword evidence="2" id="KW-0378">Hydrolase</keyword>
<keyword evidence="3" id="KW-0862">Zinc</keyword>
<accession>A0ABX1N7G3</accession>
<dbReference type="InterPro" id="IPR052195">
    <property type="entry name" value="Bact_Alkyl/Aryl-Sulfatase"/>
</dbReference>
<dbReference type="InterPro" id="IPR029228">
    <property type="entry name" value="Alkyl_sulf_dimr"/>
</dbReference>
<dbReference type="Pfam" id="PF14864">
    <property type="entry name" value="Alkyl_sulf_C"/>
    <property type="match status" value="1"/>
</dbReference>
<dbReference type="Proteomes" id="UP000601990">
    <property type="component" value="Unassembled WGS sequence"/>
</dbReference>
<dbReference type="InterPro" id="IPR036527">
    <property type="entry name" value="SCP2_sterol-bd_dom_sf"/>
</dbReference>
<dbReference type="InterPro" id="IPR038536">
    <property type="entry name" value="Alkyl/aryl-sulf_dimr_sf"/>
</dbReference>
<dbReference type="Pfam" id="PF14863">
    <property type="entry name" value="Alkyl_sulf_dimr"/>
    <property type="match status" value="1"/>
</dbReference>
<organism evidence="7 8">
    <name type="scientific">Aromatoleum buckelii</name>
    <dbReference type="NCBI Taxonomy" id="200254"/>
    <lineage>
        <taxon>Bacteria</taxon>
        <taxon>Pseudomonadati</taxon>
        <taxon>Pseudomonadota</taxon>
        <taxon>Betaproteobacteria</taxon>
        <taxon>Rhodocyclales</taxon>
        <taxon>Rhodocyclaceae</taxon>
        <taxon>Aromatoleum</taxon>
    </lineage>
</organism>
<dbReference type="Pfam" id="PF00753">
    <property type="entry name" value="Lactamase_B"/>
    <property type="match status" value="1"/>
</dbReference>
<dbReference type="SUPFAM" id="SSF56281">
    <property type="entry name" value="Metallo-hydrolase/oxidoreductase"/>
    <property type="match status" value="1"/>
</dbReference>
<keyword evidence="1" id="KW-0479">Metal-binding</keyword>
<dbReference type="SUPFAM" id="SSF55718">
    <property type="entry name" value="SCP-like"/>
    <property type="match status" value="1"/>
</dbReference>
<evidence type="ECO:0000313" key="7">
    <source>
        <dbReference type="EMBL" id="NMF95167.1"/>
    </source>
</evidence>
<evidence type="ECO:0000256" key="2">
    <source>
        <dbReference type="ARBA" id="ARBA00022801"/>
    </source>
</evidence>
<comment type="similarity">
    <text evidence="4">Belongs to the metallo-beta-lactamase superfamily. Type III sulfatase family.</text>
</comment>
<dbReference type="SMART" id="SM00849">
    <property type="entry name" value="Lactamase_B"/>
    <property type="match status" value="1"/>
</dbReference>
<dbReference type="PANTHER" id="PTHR43223:SF1">
    <property type="entry name" value="ALKYL_ARYL-SULFATASE BDS1"/>
    <property type="match status" value="1"/>
</dbReference>
<dbReference type="InterPro" id="IPR001279">
    <property type="entry name" value="Metallo-B-lactamas"/>
</dbReference>
<gene>
    <name evidence="7" type="ORF">GO608_17810</name>
</gene>
<dbReference type="InterPro" id="IPR036866">
    <property type="entry name" value="RibonucZ/Hydroxyglut_hydro"/>
</dbReference>
<protein>
    <submittedName>
        <fullName evidence="7">MBL fold metallo-hydrolase</fullName>
    </submittedName>
</protein>
<feature type="domain" description="Metallo-beta-lactamase" evidence="6">
    <location>
        <begin position="133"/>
        <end position="354"/>
    </location>
</feature>
<dbReference type="InterPro" id="IPR044097">
    <property type="entry name" value="Bds1/SdsA1_MBL-fold"/>
</dbReference>
<feature type="chain" id="PRO_5046757422" evidence="5">
    <location>
        <begin position="32"/>
        <end position="661"/>
    </location>
</feature>
<evidence type="ECO:0000256" key="1">
    <source>
        <dbReference type="ARBA" id="ARBA00022723"/>
    </source>
</evidence>
<keyword evidence="5" id="KW-0732">Signal</keyword>
<proteinExistence type="inferred from homology"/>
<dbReference type="EMBL" id="WTVH01000050">
    <property type="protein sequence ID" value="NMF95167.1"/>
    <property type="molecule type" value="Genomic_DNA"/>
</dbReference>
<evidence type="ECO:0000256" key="5">
    <source>
        <dbReference type="SAM" id="SignalP"/>
    </source>
</evidence>
<evidence type="ECO:0000313" key="8">
    <source>
        <dbReference type="Proteomes" id="UP000601990"/>
    </source>
</evidence>
<dbReference type="Gene3D" id="3.60.15.30">
    <property type="entry name" value="Metallo-beta-lactamase domain"/>
    <property type="match status" value="1"/>
</dbReference>
<dbReference type="InterPro" id="IPR029229">
    <property type="entry name" value="Alkyl_sulf_C"/>
</dbReference>
<sequence>MANTLRRSLCVTAAIVVCASGSLITPPRAVASEPLEATPHTVSVNSKTLSQLPFSDRSDYEDAARGRIAGLPQSEVKTADGRRAWNPGAFGFIESPDSPPTVNPSLWRQSQLNGITGLFKVADRIYQVRGADLANVSIIEGDTGIIVIDALMSEETAKNALKLYFEHRPQKPIVGFIYSHNHVDHFGGARGVVDRASVAGGQTQVIAPKGFMETLVAENVIAGPAMNRRIQYQFGTAVPVGAKGRVDGGLGQTISTGTVTVVPPTIEISERRQKITVDGIEIEFLLTLHAEAPSEMVMYFPQFKALNTAEIVTPLLHNLYAIRGASVRSGAEWSRYIAEMMHEFPQAELVFAQHHWPKWGTEKVKSYLSQQRDLYKFIHDQSVRLMNKGYTPNEISAQLELPPTLAQSWWTRGYYGTVSHNAKAQYQLYLGWYDGNPASLNPLPPAESAAKFVAYMGGEGNVIAQAKKDLEAGNYRWVAEVTKHVVFANPDNREARELQARAFEQLGYQSESAIWRNAYLQGAYELRNGVKAGSGARIVSPDLIAAMPTSLYFDYLGVNLDPSRADKEKMVLQWKFEDSGESYVVNVENATLTYLPGGSQGTPDATVALNRGVLDDLMMRKTTFDEALRSARIKVTGNEGKFVAFTKLFDTGTPGFDMIEP</sequence>
<dbReference type="Gene3D" id="3.30.1050.10">
    <property type="entry name" value="SCP2 sterol-binding domain"/>
    <property type="match status" value="1"/>
</dbReference>
<reference evidence="7" key="1">
    <citation type="submission" date="2019-12" db="EMBL/GenBank/DDBJ databases">
        <title>Comparative genomics gives insights into the taxonomy of the Azoarcus-Aromatoleum group and reveals separate origins of nif in the plant-associated Azoarcus and non-plant-associated Aromatoleum sub-groups.</title>
        <authorList>
            <person name="Lafos M."/>
            <person name="Maluk M."/>
            <person name="Batista M."/>
            <person name="Junghare M."/>
            <person name="Carmona M."/>
            <person name="Faoro H."/>
            <person name="Cruz L.M."/>
            <person name="Battistoni F."/>
            <person name="De Souza E."/>
            <person name="Pedrosa F."/>
            <person name="Chen W.-M."/>
            <person name="Poole P.S."/>
            <person name="Dixon R.A."/>
            <person name="James E.K."/>
        </authorList>
    </citation>
    <scope>NUCLEOTIDE SEQUENCE</scope>
    <source>
        <strain evidence="7">U120</strain>
    </source>
</reference>
<dbReference type="PANTHER" id="PTHR43223">
    <property type="entry name" value="ALKYL/ARYL-SULFATASE"/>
    <property type="match status" value="1"/>
</dbReference>
<dbReference type="Gene3D" id="1.25.40.880">
    <property type="entry name" value="Alkyl sulfatase, dimerisation domain"/>
    <property type="match status" value="1"/>
</dbReference>
<evidence type="ECO:0000259" key="6">
    <source>
        <dbReference type="SMART" id="SM00849"/>
    </source>
</evidence>
<feature type="signal peptide" evidence="5">
    <location>
        <begin position="1"/>
        <end position="31"/>
    </location>
</feature>
<name>A0ABX1N7G3_9RHOO</name>
<evidence type="ECO:0000256" key="3">
    <source>
        <dbReference type="ARBA" id="ARBA00022833"/>
    </source>
</evidence>
<dbReference type="CDD" id="cd07710">
    <property type="entry name" value="arylsulfatase_Sdsa1-like_MBL-fold"/>
    <property type="match status" value="1"/>
</dbReference>
<evidence type="ECO:0000256" key="4">
    <source>
        <dbReference type="ARBA" id="ARBA00033751"/>
    </source>
</evidence>